<name>A0AAJ1U5M1_9ACTN</name>
<accession>A0AAJ1U5M1</accession>
<proteinExistence type="predicted"/>
<dbReference type="PANTHER" id="PTHR30627:SF24">
    <property type="entry name" value="PENICILLIN-BINDING PROTEIN 4B"/>
    <property type="match status" value="1"/>
</dbReference>
<dbReference type="GO" id="GO:0071555">
    <property type="term" value="P:cell wall organization"/>
    <property type="evidence" value="ECO:0007669"/>
    <property type="project" value="TreeGrafter"/>
</dbReference>
<evidence type="ECO:0000259" key="1">
    <source>
        <dbReference type="Pfam" id="PF00905"/>
    </source>
</evidence>
<dbReference type="GO" id="GO:0071972">
    <property type="term" value="F:peptidoglycan L,D-transpeptidase activity"/>
    <property type="evidence" value="ECO:0007669"/>
    <property type="project" value="TreeGrafter"/>
</dbReference>
<dbReference type="Pfam" id="PF21922">
    <property type="entry name" value="PBP_dimer_2"/>
    <property type="match status" value="1"/>
</dbReference>
<dbReference type="AlphaFoldDB" id="A0AAJ1U5M1"/>
<dbReference type="InterPro" id="IPR012338">
    <property type="entry name" value="Beta-lactam/transpept-like"/>
</dbReference>
<protein>
    <submittedName>
        <fullName evidence="3">Peptidoglycan glycosyltransferase</fullName>
    </submittedName>
</protein>
<dbReference type="InterPro" id="IPR050515">
    <property type="entry name" value="Beta-lactam/transpept"/>
</dbReference>
<gene>
    <name evidence="3" type="ORF">QE405_003292</name>
</gene>
<dbReference type="Proteomes" id="UP001239215">
    <property type="component" value="Unassembled WGS sequence"/>
</dbReference>
<reference evidence="3" key="1">
    <citation type="submission" date="2023-07" db="EMBL/GenBank/DDBJ databases">
        <title>Functional and genomic diversity of the sorghum phyllosphere microbiome.</title>
        <authorList>
            <person name="Shade A."/>
        </authorList>
    </citation>
    <scope>NUCLEOTIDE SEQUENCE</scope>
    <source>
        <strain evidence="3">SORGH_AS_1067</strain>
    </source>
</reference>
<dbReference type="GO" id="GO:0005886">
    <property type="term" value="C:plasma membrane"/>
    <property type="evidence" value="ECO:0007669"/>
    <property type="project" value="TreeGrafter"/>
</dbReference>
<evidence type="ECO:0000313" key="4">
    <source>
        <dbReference type="Proteomes" id="UP001239215"/>
    </source>
</evidence>
<dbReference type="GO" id="GO:0008658">
    <property type="term" value="F:penicillin binding"/>
    <property type="evidence" value="ECO:0007669"/>
    <property type="project" value="InterPro"/>
</dbReference>
<dbReference type="InterPro" id="IPR054120">
    <property type="entry name" value="PBPA_dimer"/>
</dbReference>
<evidence type="ECO:0000259" key="2">
    <source>
        <dbReference type="Pfam" id="PF21922"/>
    </source>
</evidence>
<dbReference type="SUPFAM" id="SSF56601">
    <property type="entry name" value="beta-lactamase/transpeptidase-like"/>
    <property type="match status" value="1"/>
</dbReference>
<dbReference type="PANTHER" id="PTHR30627">
    <property type="entry name" value="PEPTIDOGLYCAN D,D-TRANSPEPTIDASE"/>
    <property type="match status" value="1"/>
</dbReference>
<dbReference type="InterPro" id="IPR001460">
    <property type="entry name" value="PCN-bd_Tpept"/>
</dbReference>
<feature type="domain" description="Penicillin binding protein A dimerisation" evidence="2">
    <location>
        <begin position="52"/>
        <end position="133"/>
    </location>
</feature>
<evidence type="ECO:0000313" key="3">
    <source>
        <dbReference type="EMBL" id="MDQ1106008.1"/>
    </source>
</evidence>
<dbReference type="Pfam" id="PF00905">
    <property type="entry name" value="Transpeptidase"/>
    <property type="match status" value="1"/>
</dbReference>
<dbReference type="Gene3D" id="3.40.710.10">
    <property type="entry name" value="DD-peptidase/beta-lactamase superfamily"/>
    <property type="match status" value="1"/>
</dbReference>
<dbReference type="RefSeq" id="WP_307202769.1">
    <property type="nucleotide sequence ID" value="NZ_JAUTAN010000001.1"/>
</dbReference>
<organism evidence="3 4">
    <name type="scientific">Nocardioides zeae</name>
    <dbReference type="NCBI Taxonomy" id="1457234"/>
    <lineage>
        <taxon>Bacteria</taxon>
        <taxon>Bacillati</taxon>
        <taxon>Actinomycetota</taxon>
        <taxon>Actinomycetes</taxon>
        <taxon>Propionibacteriales</taxon>
        <taxon>Nocardioidaceae</taxon>
        <taxon>Nocardioides</taxon>
    </lineage>
</organism>
<comment type="caution">
    <text evidence="3">The sequence shown here is derived from an EMBL/GenBank/DDBJ whole genome shotgun (WGS) entry which is preliminary data.</text>
</comment>
<feature type="domain" description="Penicillin-binding protein transpeptidase" evidence="1">
    <location>
        <begin position="158"/>
        <end position="480"/>
    </location>
</feature>
<dbReference type="EMBL" id="JAUTAN010000001">
    <property type="protein sequence ID" value="MDQ1106008.1"/>
    <property type="molecule type" value="Genomic_DNA"/>
</dbReference>
<sequence length="487" mass="51879">MNKPIRTVGVFCMLLFIALLAQSTNLQFFRSGELNDRPENRRVQEARFSAERGSILAGDTEIALSVPVDDRYLYQRQYPVAAQYAHMTGWFYFGGASGLERAENRVLSGDDPSLFVNQLSDLLANRNPAGSNVGLTIDPDVQQVAYDQLAAQGDEVQGAVVALEPSTGRILASVSLPTYDPNQLALRDVTQVQENYQALYDDEANPLTNRAVATTLPPGSTFKLVTAAAYLEDHPDVDANTQVPGGSSYELPGTSTSIANGGRSCGETTVSLSQAMEQSCNTTFLQLAVEEGQEGMTEVADAFGFNADPAEDYPGTAASAYPENASDDLLAKSGIGQQDVRATPLQMAMVAATIANDGVLMEPYLIDRITSPDGETITRHEPEERAEVVSSRTAGILQELMVNTVEQGTARQARIDGVEVGGKTGTAENCDGCRPYAWFVSYGERDGQQVAVAVMLQNVSPNVSISGGGLGGPIAKAVMEQALGVGE</sequence>
<dbReference type="Gene3D" id="3.90.1310.10">
    <property type="entry name" value="Penicillin-binding protein 2a (Domain 2)"/>
    <property type="match status" value="1"/>
</dbReference>